<sequence>MSTQTLLKEVLFHATLVIDYISYYINHILCLIFHYIFNEPPPFPIEKPTPTYHPAVLVTGTSTGIGQNAAITLARMGYTVFATVRRQVDADDLTHLFQQYVNTNQGNLIPIIMDVTKKDDIQKAQNIVRNVLGRDKPLVGLINNAAQSKHLQAELTSDATFRDIFETNFFAVANLTKTFLPMLREGRGRVINIGSIASWEATISMGAYSSSKAALRALTKVWRMELRRLGVFVSLIEPGMIDTRLTHEANQNFLDLNLFRETPRHINPAVIVHYKEQYRTAGKYSNEFIDTIPPPALVTDAIVNALTAKYPKTTYYVGLDAKALAMVSWLLGERGTEALQGLILGF</sequence>
<accession>A0A1D1YEC4</accession>
<dbReference type="InterPro" id="IPR036291">
    <property type="entry name" value="NAD(P)-bd_dom_sf"/>
</dbReference>
<dbReference type="PRINTS" id="PR00081">
    <property type="entry name" value="GDHRDH"/>
</dbReference>
<dbReference type="Gene3D" id="3.40.50.720">
    <property type="entry name" value="NAD(P)-binding Rossmann-like Domain"/>
    <property type="match status" value="1"/>
</dbReference>
<evidence type="ECO:0000256" key="1">
    <source>
        <dbReference type="RuleBase" id="RU000363"/>
    </source>
</evidence>
<organism evidence="3">
    <name type="scientific">Anthurium amnicola</name>
    <dbReference type="NCBI Taxonomy" id="1678845"/>
    <lineage>
        <taxon>Eukaryota</taxon>
        <taxon>Viridiplantae</taxon>
        <taxon>Streptophyta</taxon>
        <taxon>Embryophyta</taxon>
        <taxon>Tracheophyta</taxon>
        <taxon>Spermatophyta</taxon>
        <taxon>Magnoliopsida</taxon>
        <taxon>Liliopsida</taxon>
        <taxon>Araceae</taxon>
        <taxon>Pothoideae</taxon>
        <taxon>Potheae</taxon>
        <taxon>Anthurium</taxon>
    </lineage>
</organism>
<name>A0A1D1YEC4_9ARAE</name>
<feature type="transmembrane region" description="Helical" evidence="2">
    <location>
        <begin position="20"/>
        <end position="37"/>
    </location>
</feature>
<protein>
    <submittedName>
        <fullName evidence="3">Corticosteroid 11-beta-dehydrogenase isozyme 2</fullName>
    </submittedName>
</protein>
<dbReference type="PANTHER" id="PTHR43313">
    <property type="entry name" value="SHORT-CHAIN DEHYDROGENASE/REDUCTASE FAMILY 9C"/>
    <property type="match status" value="1"/>
</dbReference>
<dbReference type="InterPro" id="IPR002347">
    <property type="entry name" value="SDR_fam"/>
</dbReference>
<proteinExistence type="inferred from homology"/>
<dbReference type="PANTHER" id="PTHR43313:SF1">
    <property type="entry name" value="3BETA-HYDROXYSTEROID DEHYDROGENASE DHS-16"/>
    <property type="match status" value="1"/>
</dbReference>
<dbReference type="PROSITE" id="PS00061">
    <property type="entry name" value="ADH_SHORT"/>
    <property type="match status" value="1"/>
</dbReference>
<dbReference type="AlphaFoldDB" id="A0A1D1YEC4"/>
<keyword evidence="2" id="KW-0472">Membrane</keyword>
<dbReference type="SUPFAM" id="SSF51735">
    <property type="entry name" value="NAD(P)-binding Rossmann-fold domains"/>
    <property type="match status" value="1"/>
</dbReference>
<dbReference type="GO" id="GO:0016491">
    <property type="term" value="F:oxidoreductase activity"/>
    <property type="evidence" value="ECO:0007669"/>
    <property type="project" value="TreeGrafter"/>
</dbReference>
<keyword evidence="2" id="KW-0812">Transmembrane</keyword>
<keyword evidence="2" id="KW-1133">Transmembrane helix</keyword>
<dbReference type="GO" id="GO:0008202">
    <property type="term" value="P:steroid metabolic process"/>
    <property type="evidence" value="ECO:0007669"/>
    <property type="project" value="TreeGrafter"/>
</dbReference>
<evidence type="ECO:0000256" key="2">
    <source>
        <dbReference type="SAM" id="Phobius"/>
    </source>
</evidence>
<dbReference type="Pfam" id="PF00106">
    <property type="entry name" value="adh_short"/>
    <property type="match status" value="1"/>
</dbReference>
<dbReference type="EMBL" id="GDJX01014943">
    <property type="protein sequence ID" value="JAT52993.1"/>
    <property type="molecule type" value="Transcribed_RNA"/>
</dbReference>
<gene>
    <name evidence="3" type="primary">Hsd11b2_0</name>
    <name evidence="3" type="ORF">g.19188</name>
</gene>
<reference evidence="3" key="1">
    <citation type="submission" date="2015-07" db="EMBL/GenBank/DDBJ databases">
        <title>Transcriptome Assembly of Anthurium amnicola.</title>
        <authorList>
            <person name="Suzuki J."/>
        </authorList>
    </citation>
    <scope>NUCLEOTIDE SEQUENCE</scope>
</reference>
<dbReference type="InterPro" id="IPR020904">
    <property type="entry name" value="Sc_DH/Rdtase_CS"/>
</dbReference>
<evidence type="ECO:0000313" key="3">
    <source>
        <dbReference type="EMBL" id="JAT52993.1"/>
    </source>
</evidence>
<dbReference type="PRINTS" id="PR00080">
    <property type="entry name" value="SDRFAMILY"/>
</dbReference>
<comment type="similarity">
    <text evidence="1">Belongs to the short-chain dehydrogenases/reductases (SDR) family.</text>
</comment>